<organism evidence="3 4">
    <name type="scientific">Phormidesmis priestleyi ULC007</name>
    <dbReference type="NCBI Taxonomy" id="1920490"/>
    <lineage>
        <taxon>Bacteria</taxon>
        <taxon>Bacillati</taxon>
        <taxon>Cyanobacteriota</taxon>
        <taxon>Cyanophyceae</taxon>
        <taxon>Leptolyngbyales</taxon>
        <taxon>Leptolyngbyaceae</taxon>
        <taxon>Phormidesmis</taxon>
    </lineage>
</organism>
<sequence>MGHFPLLDIAIGLTLIYTFLSLLTSELTEFMTTVLRWRAHHLQQGIMTLLGESIALRRNPEEFKNTITGRLYYSSLIASITQRSRRYRQSVGPSYIPSKVFADALLEVLQALPEVERTEPQLLQSADQTIGELDWLMSKVENADQLPSRLKDNLKRLANQTQTQTETTEQQMERFRHEVALWYEHSMDRLSGTYRRNVKAFTILIGSILAVLINADSLYMLRRISENTATRSVIIQNAIQIQGCQEDLSSSQCMDKMADLLDSTTIPIGWHPVNFQQQFPQFNLVYLLKAAIGWLLTGIAISMGSRFWFQILDQLVHVRETGEKPAATEEQQKTT</sequence>
<keyword evidence="2" id="KW-0472">Membrane</keyword>
<reference evidence="3 4" key="1">
    <citation type="submission" date="2018-02" db="EMBL/GenBank/DDBJ databases">
        <authorList>
            <person name="Cohen D.B."/>
            <person name="Kent A.D."/>
        </authorList>
    </citation>
    <scope>NUCLEOTIDE SEQUENCE [LARGE SCALE GENOMIC DNA]</scope>
    <source>
        <strain evidence="3 4">ULC007</strain>
    </source>
</reference>
<evidence type="ECO:0000256" key="2">
    <source>
        <dbReference type="SAM" id="Phobius"/>
    </source>
</evidence>
<keyword evidence="4" id="KW-1185">Reference proteome</keyword>
<reference evidence="3 4" key="2">
    <citation type="submission" date="2018-03" db="EMBL/GenBank/DDBJ databases">
        <title>The ancient ancestry and fast evolution of plastids.</title>
        <authorList>
            <person name="Moore K.R."/>
            <person name="Magnabosco C."/>
            <person name="Momper L."/>
            <person name="Gold D.A."/>
            <person name="Bosak T."/>
            <person name="Fournier G.P."/>
        </authorList>
    </citation>
    <scope>NUCLEOTIDE SEQUENCE [LARGE SCALE GENOMIC DNA]</scope>
    <source>
        <strain evidence="3 4">ULC007</strain>
    </source>
</reference>
<evidence type="ECO:0000256" key="1">
    <source>
        <dbReference type="SAM" id="Coils"/>
    </source>
</evidence>
<dbReference type="AlphaFoldDB" id="A0A2T1DKI3"/>
<dbReference type="EMBL" id="PVWG01000004">
    <property type="protein sequence ID" value="PSB20986.1"/>
    <property type="molecule type" value="Genomic_DNA"/>
</dbReference>
<evidence type="ECO:0000313" key="4">
    <source>
        <dbReference type="Proteomes" id="UP000238634"/>
    </source>
</evidence>
<protein>
    <submittedName>
        <fullName evidence="3">Uncharacterized protein</fullName>
    </submittedName>
</protein>
<keyword evidence="2" id="KW-1133">Transmembrane helix</keyword>
<keyword evidence="1" id="KW-0175">Coiled coil</keyword>
<name>A0A2T1DKI3_9CYAN</name>
<keyword evidence="2" id="KW-0812">Transmembrane</keyword>
<feature type="transmembrane region" description="Helical" evidence="2">
    <location>
        <begin position="284"/>
        <end position="309"/>
    </location>
</feature>
<gene>
    <name evidence="3" type="ORF">C7B65_06175</name>
</gene>
<feature type="transmembrane region" description="Helical" evidence="2">
    <location>
        <begin position="6"/>
        <end position="28"/>
    </location>
</feature>
<proteinExistence type="predicted"/>
<accession>A0A2T1DKI3</accession>
<dbReference type="STRING" id="1920490.GCA_001895925_05259"/>
<feature type="coiled-coil region" evidence="1">
    <location>
        <begin position="151"/>
        <end position="178"/>
    </location>
</feature>
<comment type="caution">
    <text evidence="3">The sequence shown here is derived from an EMBL/GenBank/DDBJ whole genome shotgun (WGS) entry which is preliminary data.</text>
</comment>
<evidence type="ECO:0000313" key="3">
    <source>
        <dbReference type="EMBL" id="PSB20986.1"/>
    </source>
</evidence>
<dbReference type="Proteomes" id="UP000238634">
    <property type="component" value="Unassembled WGS sequence"/>
</dbReference>
<feature type="transmembrane region" description="Helical" evidence="2">
    <location>
        <begin position="197"/>
        <end position="215"/>
    </location>
</feature>